<organism evidence="1">
    <name type="scientific">marine sediment metagenome</name>
    <dbReference type="NCBI Taxonomy" id="412755"/>
    <lineage>
        <taxon>unclassified sequences</taxon>
        <taxon>metagenomes</taxon>
        <taxon>ecological metagenomes</taxon>
    </lineage>
</organism>
<protein>
    <submittedName>
        <fullName evidence="1">Uncharacterized protein</fullName>
    </submittedName>
</protein>
<reference evidence="1" key="1">
    <citation type="journal article" date="2015" name="Nature">
        <title>Complex archaea that bridge the gap between prokaryotes and eukaryotes.</title>
        <authorList>
            <person name="Spang A."/>
            <person name="Saw J.H."/>
            <person name="Jorgensen S.L."/>
            <person name="Zaremba-Niedzwiedzka K."/>
            <person name="Martijn J."/>
            <person name="Lind A.E."/>
            <person name="van Eijk R."/>
            <person name="Schleper C."/>
            <person name="Guy L."/>
            <person name="Ettema T.J."/>
        </authorList>
    </citation>
    <scope>NUCLEOTIDE SEQUENCE</scope>
</reference>
<dbReference type="AlphaFoldDB" id="A0A0F9L001"/>
<sequence length="91" mass="10924">MNDFFDFFDGFVKTSQGIYDQLPRQGNNRWKYCVALAAKGWKAIEYVKVSEPDCDNIIVTWRKEGEEEIKLRLSFTEQCLWLEYMEQKEKK</sequence>
<name>A0A0F9L001_9ZZZZ</name>
<proteinExistence type="predicted"/>
<accession>A0A0F9L001</accession>
<evidence type="ECO:0000313" key="1">
    <source>
        <dbReference type="EMBL" id="KKM21180.1"/>
    </source>
</evidence>
<dbReference type="EMBL" id="LAZR01013606">
    <property type="protein sequence ID" value="KKM21180.1"/>
    <property type="molecule type" value="Genomic_DNA"/>
</dbReference>
<comment type="caution">
    <text evidence="1">The sequence shown here is derived from an EMBL/GenBank/DDBJ whole genome shotgun (WGS) entry which is preliminary data.</text>
</comment>
<gene>
    <name evidence="1" type="ORF">LCGC14_1638030</name>
</gene>